<evidence type="ECO:0000313" key="2">
    <source>
        <dbReference type="Proteomes" id="UP000250235"/>
    </source>
</evidence>
<keyword evidence="2" id="KW-1185">Reference proteome</keyword>
<dbReference type="Proteomes" id="UP000250235">
    <property type="component" value="Unassembled WGS sequence"/>
</dbReference>
<sequence length="116" mass="13299">MLTDRSPIAHAACHKLLDSREPLMSRVLTVQFFEMKKYVSSILCLLKAPLHFIGHRCHHIASSFNLIVPPLFKRYQLLRADIGRGFDGPRKKQTKPNTQRHQKHKALIPLVGPILN</sequence>
<accession>A0A2Z7BWH9</accession>
<reference evidence="1 2" key="1">
    <citation type="journal article" date="2015" name="Proc. Natl. Acad. Sci. U.S.A.">
        <title>The resurrection genome of Boea hygrometrica: A blueprint for survival of dehydration.</title>
        <authorList>
            <person name="Xiao L."/>
            <person name="Yang G."/>
            <person name="Zhang L."/>
            <person name="Yang X."/>
            <person name="Zhao S."/>
            <person name="Ji Z."/>
            <person name="Zhou Q."/>
            <person name="Hu M."/>
            <person name="Wang Y."/>
            <person name="Chen M."/>
            <person name="Xu Y."/>
            <person name="Jin H."/>
            <person name="Xiao X."/>
            <person name="Hu G."/>
            <person name="Bao F."/>
            <person name="Hu Y."/>
            <person name="Wan P."/>
            <person name="Li L."/>
            <person name="Deng X."/>
            <person name="Kuang T."/>
            <person name="Xiang C."/>
            <person name="Zhu J.K."/>
            <person name="Oliver M.J."/>
            <person name="He Y."/>
        </authorList>
    </citation>
    <scope>NUCLEOTIDE SEQUENCE [LARGE SCALE GENOMIC DNA]</scope>
    <source>
        <strain evidence="2">cv. XS01</strain>
    </source>
</reference>
<dbReference type="EMBL" id="KV003595">
    <property type="protein sequence ID" value="KZV36550.1"/>
    <property type="molecule type" value="Genomic_DNA"/>
</dbReference>
<evidence type="ECO:0000313" key="1">
    <source>
        <dbReference type="EMBL" id="KZV36550.1"/>
    </source>
</evidence>
<proteinExistence type="predicted"/>
<protein>
    <submittedName>
        <fullName evidence="1">Uncharacterized protein</fullName>
    </submittedName>
</protein>
<gene>
    <name evidence="1" type="ORF">F511_44058</name>
</gene>
<dbReference type="AlphaFoldDB" id="A0A2Z7BWH9"/>
<name>A0A2Z7BWH9_9LAMI</name>
<organism evidence="1 2">
    <name type="scientific">Dorcoceras hygrometricum</name>
    <dbReference type="NCBI Taxonomy" id="472368"/>
    <lineage>
        <taxon>Eukaryota</taxon>
        <taxon>Viridiplantae</taxon>
        <taxon>Streptophyta</taxon>
        <taxon>Embryophyta</taxon>
        <taxon>Tracheophyta</taxon>
        <taxon>Spermatophyta</taxon>
        <taxon>Magnoliopsida</taxon>
        <taxon>eudicotyledons</taxon>
        <taxon>Gunneridae</taxon>
        <taxon>Pentapetalae</taxon>
        <taxon>asterids</taxon>
        <taxon>lamiids</taxon>
        <taxon>Lamiales</taxon>
        <taxon>Gesneriaceae</taxon>
        <taxon>Didymocarpoideae</taxon>
        <taxon>Trichosporeae</taxon>
        <taxon>Loxocarpinae</taxon>
        <taxon>Dorcoceras</taxon>
    </lineage>
</organism>